<dbReference type="AlphaFoldDB" id="A0A382PM03"/>
<sequence length="53" mass="5301">VFVGAIAAVASSVGDFTLGELVERTRPISGATASSYPSGHVFGGTVLFGFLAL</sequence>
<dbReference type="SUPFAM" id="SSF48317">
    <property type="entry name" value="Acid phosphatase/Vanadium-dependent haloperoxidase"/>
    <property type="match status" value="1"/>
</dbReference>
<proteinExistence type="predicted"/>
<dbReference type="EMBL" id="UINC01108287">
    <property type="protein sequence ID" value="SVC74276.1"/>
    <property type="molecule type" value="Genomic_DNA"/>
</dbReference>
<evidence type="ECO:0000313" key="1">
    <source>
        <dbReference type="EMBL" id="SVC74276.1"/>
    </source>
</evidence>
<reference evidence="1" key="1">
    <citation type="submission" date="2018-05" db="EMBL/GenBank/DDBJ databases">
        <authorList>
            <person name="Lanie J.A."/>
            <person name="Ng W.-L."/>
            <person name="Kazmierczak K.M."/>
            <person name="Andrzejewski T.M."/>
            <person name="Davidsen T.M."/>
            <person name="Wayne K.J."/>
            <person name="Tettelin H."/>
            <person name="Glass J.I."/>
            <person name="Rusch D."/>
            <person name="Podicherti R."/>
            <person name="Tsui H.-C.T."/>
            <person name="Winkler M.E."/>
        </authorList>
    </citation>
    <scope>NUCLEOTIDE SEQUENCE</scope>
</reference>
<evidence type="ECO:0008006" key="2">
    <source>
        <dbReference type="Google" id="ProtNLM"/>
    </source>
</evidence>
<feature type="non-terminal residue" evidence="1">
    <location>
        <position position="53"/>
    </location>
</feature>
<accession>A0A382PM03</accession>
<feature type="non-terminal residue" evidence="1">
    <location>
        <position position="1"/>
    </location>
</feature>
<dbReference type="InterPro" id="IPR036938">
    <property type="entry name" value="PAP2/HPO_sf"/>
</dbReference>
<organism evidence="1">
    <name type="scientific">marine metagenome</name>
    <dbReference type="NCBI Taxonomy" id="408172"/>
    <lineage>
        <taxon>unclassified sequences</taxon>
        <taxon>metagenomes</taxon>
        <taxon>ecological metagenomes</taxon>
    </lineage>
</organism>
<protein>
    <recommendedName>
        <fullName evidence="2">Phosphatidic acid phosphatase type 2/haloperoxidase domain-containing protein</fullName>
    </recommendedName>
</protein>
<gene>
    <name evidence="1" type="ORF">METZ01_LOCUS327130</name>
</gene>
<name>A0A382PM03_9ZZZZ</name>